<dbReference type="RefSeq" id="WP_277813878.1">
    <property type="nucleotide sequence ID" value="NZ_JAUSUN010000046.1"/>
</dbReference>
<evidence type="ECO:0000313" key="2">
    <source>
        <dbReference type="Proteomes" id="UP001242313"/>
    </source>
</evidence>
<protein>
    <recommendedName>
        <fullName evidence="3">YrzQ family protein</fullName>
    </recommendedName>
</protein>
<evidence type="ECO:0008006" key="3">
    <source>
        <dbReference type="Google" id="ProtNLM"/>
    </source>
</evidence>
<name>A0ABU0G2E5_9BACI</name>
<proteinExistence type="predicted"/>
<dbReference type="EMBL" id="JAUSUN010000046">
    <property type="protein sequence ID" value="MDQ0415737.1"/>
    <property type="molecule type" value="Genomic_DNA"/>
</dbReference>
<gene>
    <name evidence="1" type="ORF">J2S25_003964</name>
</gene>
<comment type="caution">
    <text evidence="1">The sequence shown here is derived from an EMBL/GenBank/DDBJ whole genome shotgun (WGS) entry which is preliminary data.</text>
</comment>
<accession>A0ABU0G2E5</accession>
<dbReference type="Proteomes" id="UP001242313">
    <property type="component" value="Unassembled WGS sequence"/>
</dbReference>
<sequence length="41" mass="4742">MDRKKLMMTTVALGTAYLLKDQKSRTKIMDQLQSLGKKKKN</sequence>
<reference evidence="1 2" key="1">
    <citation type="submission" date="2023-07" db="EMBL/GenBank/DDBJ databases">
        <title>Genomic Encyclopedia of Type Strains, Phase IV (KMG-IV): sequencing the most valuable type-strain genomes for metagenomic binning, comparative biology and taxonomic classification.</title>
        <authorList>
            <person name="Goeker M."/>
        </authorList>
    </citation>
    <scope>NUCLEOTIDE SEQUENCE [LARGE SCALE GENOMIC DNA]</scope>
    <source>
        <strain evidence="1 2">DSM 19598</strain>
    </source>
</reference>
<evidence type="ECO:0000313" key="1">
    <source>
        <dbReference type="EMBL" id="MDQ0415737.1"/>
    </source>
</evidence>
<organism evidence="1 2">
    <name type="scientific">Mesobacillus stamsii</name>
    <dbReference type="NCBI Taxonomy" id="225347"/>
    <lineage>
        <taxon>Bacteria</taxon>
        <taxon>Bacillati</taxon>
        <taxon>Bacillota</taxon>
        <taxon>Bacilli</taxon>
        <taxon>Bacillales</taxon>
        <taxon>Bacillaceae</taxon>
        <taxon>Mesobacillus</taxon>
    </lineage>
</organism>
<keyword evidence="2" id="KW-1185">Reference proteome</keyword>